<feature type="region of interest" description="Disordered" evidence="1">
    <location>
        <begin position="52"/>
        <end position="71"/>
    </location>
</feature>
<accession>A0ABP0W4S8</accession>
<protein>
    <submittedName>
        <fullName evidence="2">Uncharacterized protein</fullName>
    </submittedName>
</protein>
<dbReference type="EMBL" id="OZ020109">
    <property type="protein sequence ID" value="CAK9261789.1"/>
    <property type="molecule type" value="Genomic_DNA"/>
</dbReference>
<name>A0ABP0W4S8_9BRYO</name>
<proteinExistence type="predicted"/>
<feature type="region of interest" description="Disordered" evidence="1">
    <location>
        <begin position="1"/>
        <end position="20"/>
    </location>
</feature>
<evidence type="ECO:0000313" key="2">
    <source>
        <dbReference type="EMBL" id="CAK9261789.1"/>
    </source>
</evidence>
<keyword evidence="3" id="KW-1185">Reference proteome</keyword>
<reference evidence="2" key="1">
    <citation type="submission" date="2024-02" db="EMBL/GenBank/DDBJ databases">
        <authorList>
            <consortium name="ELIXIR-Norway"/>
            <consortium name="Elixir Norway"/>
        </authorList>
    </citation>
    <scope>NUCLEOTIDE SEQUENCE</scope>
</reference>
<gene>
    <name evidence="2" type="ORF">CSSPJE1EN1_LOCUS7267</name>
</gene>
<dbReference type="Proteomes" id="UP001497444">
    <property type="component" value="Chromosome 14"/>
</dbReference>
<organism evidence="2 3">
    <name type="scientific">Sphagnum jensenii</name>
    <dbReference type="NCBI Taxonomy" id="128206"/>
    <lineage>
        <taxon>Eukaryota</taxon>
        <taxon>Viridiplantae</taxon>
        <taxon>Streptophyta</taxon>
        <taxon>Embryophyta</taxon>
        <taxon>Bryophyta</taxon>
        <taxon>Sphagnophytina</taxon>
        <taxon>Sphagnopsida</taxon>
        <taxon>Sphagnales</taxon>
        <taxon>Sphagnaceae</taxon>
        <taxon>Sphagnum</taxon>
    </lineage>
</organism>
<sequence length="85" mass="9123">MLGGTLSPYPSPRQRGGGVVPLQCNELQGLPEIVTQTKLELHVNLAYGTLDDEDATSNSLGQGRHAQDSSSLKIALVLPRTHTWS</sequence>
<evidence type="ECO:0000256" key="1">
    <source>
        <dbReference type="SAM" id="MobiDB-lite"/>
    </source>
</evidence>
<evidence type="ECO:0000313" key="3">
    <source>
        <dbReference type="Proteomes" id="UP001497444"/>
    </source>
</evidence>